<comment type="catalytic activity">
    <reaction evidence="3">
        <text>L-methionyl-[protein] + [thioredoxin]-disulfide + H2O = L-methionyl-(R)-S-oxide-[protein] + [thioredoxin]-dithiol</text>
        <dbReference type="Rhea" id="RHEA:24164"/>
        <dbReference type="Rhea" id="RHEA-COMP:10698"/>
        <dbReference type="Rhea" id="RHEA-COMP:10700"/>
        <dbReference type="Rhea" id="RHEA-COMP:12313"/>
        <dbReference type="Rhea" id="RHEA-COMP:12314"/>
        <dbReference type="ChEBI" id="CHEBI:15377"/>
        <dbReference type="ChEBI" id="CHEBI:16044"/>
        <dbReference type="ChEBI" id="CHEBI:29950"/>
        <dbReference type="ChEBI" id="CHEBI:45764"/>
        <dbReference type="ChEBI" id="CHEBI:50058"/>
        <dbReference type="EC" id="1.8.4.12"/>
    </reaction>
</comment>
<dbReference type="PROSITE" id="PS51790">
    <property type="entry name" value="MSRB"/>
    <property type="match status" value="1"/>
</dbReference>
<dbReference type="InterPro" id="IPR002579">
    <property type="entry name" value="Met_Sox_Rdtase_MsrB_dom"/>
</dbReference>
<sequence>MRRRGFLAVLAGWVAGVFGLRGRARAAEGFEITRSAAEWHARLDPGAYRVLREAGTERAFSSPLNAEKRVGTFLCKGCDLPLYSSEAKFDSGTGWPSFYESLPGAIGTKRDRSFFMTRTECHCRRCGSHMGHIFDDGPPPTGKRHCINGIALSFVPA</sequence>
<dbReference type="GO" id="GO:0005737">
    <property type="term" value="C:cytoplasm"/>
    <property type="evidence" value="ECO:0007669"/>
    <property type="project" value="TreeGrafter"/>
</dbReference>
<evidence type="ECO:0000256" key="2">
    <source>
        <dbReference type="ARBA" id="ARBA00023002"/>
    </source>
</evidence>
<evidence type="ECO:0000259" key="4">
    <source>
        <dbReference type="PROSITE" id="PS51790"/>
    </source>
</evidence>
<dbReference type="NCBIfam" id="TIGR00357">
    <property type="entry name" value="peptide-methionine (R)-S-oxide reductase MsrB"/>
    <property type="match status" value="1"/>
</dbReference>
<dbReference type="GO" id="GO:0006979">
    <property type="term" value="P:response to oxidative stress"/>
    <property type="evidence" value="ECO:0007669"/>
    <property type="project" value="InterPro"/>
</dbReference>
<dbReference type="GO" id="GO:0030091">
    <property type="term" value="P:protein repair"/>
    <property type="evidence" value="ECO:0007669"/>
    <property type="project" value="InterPro"/>
</dbReference>
<dbReference type="AlphaFoldDB" id="A0AAU8AER6"/>
<dbReference type="InterPro" id="IPR028427">
    <property type="entry name" value="Met_Sox_Rdtase_MsrB"/>
</dbReference>
<dbReference type="PANTHER" id="PTHR10173">
    <property type="entry name" value="METHIONINE SULFOXIDE REDUCTASE"/>
    <property type="match status" value="1"/>
</dbReference>
<dbReference type="EC" id="1.8.4.12" evidence="1"/>
<protein>
    <recommendedName>
        <fullName evidence="1">peptide-methionine (R)-S-oxide reductase</fullName>
        <ecNumber evidence="1">1.8.4.12</ecNumber>
    </recommendedName>
</protein>
<dbReference type="Pfam" id="PF01641">
    <property type="entry name" value="SelR"/>
    <property type="match status" value="1"/>
</dbReference>
<dbReference type="EMBL" id="CP123384">
    <property type="protein sequence ID" value="XCC93027.1"/>
    <property type="molecule type" value="Genomic_DNA"/>
</dbReference>
<dbReference type="Gene3D" id="2.170.150.20">
    <property type="entry name" value="Peptide methionine sulfoxide reductase"/>
    <property type="match status" value="1"/>
</dbReference>
<dbReference type="InterPro" id="IPR011057">
    <property type="entry name" value="Mss4-like_sf"/>
</dbReference>
<dbReference type="RefSeq" id="WP_353471853.1">
    <property type="nucleotide sequence ID" value="NZ_CP123384.1"/>
</dbReference>
<organism evidence="5">
    <name type="scientific">Alloyangia sp. H15</name>
    <dbReference type="NCBI Taxonomy" id="3029062"/>
    <lineage>
        <taxon>Bacteria</taxon>
        <taxon>Pseudomonadati</taxon>
        <taxon>Pseudomonadota</taxon>
        <taxon>Alphaproteobacteria</taxon>
        <taxon>Rhodobacterales</taxon>
        <taxon>Roseobacteraceae</taxon>
        <taxon>Alloyangia</taxon>
    </lineage>
</organism>
<evidence type="ECO:0000256" key="3">
    <source>
        <dbReference type="ARBA" id="ARBA00048488"/>
    </source>
</evidence>
<accession>A0AAU8AER6</accession>
<dbReference type="SUPFAM" id="SSF51316">
    <property type="entry name" value="Mss4-like"/>
    <property type="match status" value="1"/>
</dbReference>
<dbReference type="GO" id="GO:0033743">
    <property type="term" value="F:peptide-methionine (R)-S-oxide reductase activity"/>
    <property type="evidence" value="ECO:0007669"/>
    <property type="project" value="UniProtKB-EC"/>
</dbReference>
<keyword evidence="2 5" id="KW-0560">Oxidoreductase</keyword>
<gene>
    <name evidence="5" type="primary">msrB</name>
    <name evidence="5" type="ORF">PVT71_11130</name>
</gene>
<evidence type="ECO:0000256" key="1">
    <source>
        <dbReference type="ARBA" id="ARBA00012499"/>
    </source>
</evidence>
<name>A0AAU8AER6_9RHOB</name>
<proteinExistence type="predicted"/>
<reference evidence="5" key="1">
    <citation type="submission" date="2023-02" db="EMBL/GenBank/DDBJ databases">
        <title>Description and genomic characterization of Salipiger bruguierae sp. nov., isolated from the sediment of mangrove plant Bruguiera sexangula.</title>
        <authorList>
            <person name="Long M."/>
        </authorList>
    </citation>
    <scope>NUCLEOTIDE SEQUENCE</scope>
    <source>
        <strain evidence="5">H15</strain>
    </source>
</reference>
<evidence type="ECO:0000313" key="5">
    <source>
        <dbReference type="EMBL" id="XCC93027.1"/>
    </source>
</evidence>
<feature type="domain" description="MsrB" evidence="4">
    <location>
        <begin position="36"/>
        <end position="157"/>
    </location>
</feature>
<dbReference type="PANTHER" id="PTHR10173:SF57">
    <property type="entry name" value="PEPTIDE-METHIONINE (R)-S-OXIDE REDUCTASE"/>
    <property type="match status" value="1"/>
</dbReference>